<feature type="region of interest" description="Disordered" evidence="1">
    <location>
        <begin position="1"/>
        <end position="66"/>
    </location>
</feature>
<gene>
    <name evidence="2" type="ORF">IPOD504_LOCUS10661</name>
</gene>
<feature type="compositionally biased region" description="Low complexity" evidence="1">
    <location>
        <begin position="43"/>
        <end position="64"/>
    </location>
</feature>
<evidence type="ECO:0000313" key="2">
    <source>
        <dbReference type="EMBL" id="CAH2058978.1"/>
    </source>
</evidence>
<feature type="compositionally biased region" description="Low complexity" evidence="1">
    <location>
        <begin position="85"/>
        <end position="96"/>
    </location>
</feature>
<protein>
    <submittedName>
        <fullName evidence="2">Uncharacterized protein</fullName>
    </submittedName>
</protein>
<name>A0ABN8IML7_9NEOP</name>
<evidence type="ECO:0000256" key="1">
    <source>
        <dbReference type="SAM" id="MobiDB-lite"/>
    </source>
</evidence>
<feature type="region of interest" description="Disordered" evidence="1">
    <location>
        <begin position="140"/>
        <end position="159"/>
    </location>
</feature>
<feature type="compositionally biased region" description="Low complexity" evidence="1">
    <location>
        <begin position="140"/>
        <end position="150"/>
    </location>
</feature>
<keyword evidence="3" id="KW-1185">Reference proteome</keyword>
<sequence>MSFCGQPPTQDDPPRPVDGGGRGIPLNATVGPTGVQGSLGLLQPIAPAQQHQPPPASSAKPAAKLGATWADTRGAINIDVDNLLAPRSPKSAPAPSINQLKSSPNSPSHAPPTYMQPPPLTAPLSNNFMQAPLNNNFIPPPINNNFARPPFTNQGSFLQ</sequence>
<organism evidence="2 3">
    <name type="scientific">Iphiclides podalirius</name>
    <name type="common">scarce swallowtail</name>
    <dbReference type="NCBI Taxonomy" id="110791"/>
    <lineage>
        <taxon>Eukaryota</taxon>
        <taxon>Metazoa</taxon>
        <taxon>Ecdysozoa</taxon>
        <taxon>Arthropoda</taxon>
        <taxon>Hexapoda</taxon>
        <taxon>Insecta</taxon>
        <taxon>Pterygota</taxon>
        <taxon>Neoptera</taxon>
        <taxon>Endopterygota</taxon>
        <taxon>Lepidoptera</taxon>
        <taxon>Glossata</taxon>
        <taxon>Ditrysia</taxon>
        <taxon>Papilionoidea</taxon>
        <taxon>Papilionidae</taxon>
        <taxon>Papilioninae</taxon>
        <taxon>Iphiclides</taxon>
    </lineage>
</organism>
<accession>A0ABN8IML7</accession>
<evidence type="ECO:0000313" key="3">
    <source>
        <dbReference type="Proteomes" id="UP000837857"/>
    </source>
</evidence>
<dbReference type="Proteomes" id="UP000837857">
    <property type="component" value="Chromosome 26"/>
</dbReference>
<reference evidence="2" key="1">
    <citation type="submission" date="2022-03" db="EMBL/GenBank/DDBJ databases">
        <authorList>
            <person name="Martin H S."/>
        </authorList>
    </citation>
    <scope>NUCLEOTIDE SEQUENCE</scope>
</reference>
<feature type="compositionally biased region" description="Polar residues" evidence="1">
    <location>
        <begin position="97"/>
        <end position="108"/>
    </location>
</feature>
<feature type="non-terminal residue" evidence="2">
    <location>
        <position position="159"/>
    </location>
</feature>
<feature type="region of interest" description="Disordered" evidence="1">
    <location>
        <begin position="85"/>
        <end position="127"/>
    </location>
</feature>
<dbReference type="EMBL" id="OW152838">
    <property type="protein sequence ID" value="CAH2058978.1"/>
    <property type="molecule type" value="Genomic_DNA"/>
</dbReference>
<proteinExistence type="predicted"/>